<proteinExistence type="predicted"/>
<evidence type="ECO:0000313" key="1">
    <source>
        <dbReference type="EMBL" id="KAJ3842857.1"/>
    </source>
</evidence>
<dbReference type="PANTHER" id="PTHR45786:SF74">
    <property type="entry name" value="ATP-DEPENDENT DNA HELICASE"/>
    <property type="match status" value="1"/>
</dbReference>
<gene>
    <name evidence="1" type="ORF">F5878DRAFT_511633</name>
</gene>
<name>A0AA38PH56_9AGAR</name>
<organism evidence="1 2">
    <name type="scientific">Lentinula raphanica</name>
    <dbReference type="NCBI Taxonomy" id="153919"/>
    <lineage>
        <taxon>Eukaryota</taxon>
        <taxon>Fungi</taxon>
        <taxon>Dikarya</taxon>
        <taxon>Basidiomycota</taxon>
        <taxon>Agaricomycotina</taxon>
        <taxon>Agaricomycetes</taxon>
        <taxon>Agaricomycetidae</taxon>
        <taxon>Agaricales</taxon>
        <taxon>Marasmiineae</taxon>
        <taxon>Omphalotaceae</taxon>
        <taxon>Lentinula</taxon>
    </lineage>
</organism>
<keyword evidence="2" id="KW-1185">Reference proteome</keyword>
<sequence>ARKPYHEPIERHDLGRMEYLCQSCKALHWLNERIAGSSKSSPQFGMCCKHGEVQIPLLQAPPEYLQILLTSQDYQAKEFRENISQYNSALAFTSMGVSTDDSVNHHGRGPPVFRIHGELKHWSGALLPREGSAPAYAQLYILDPHSALNYRMQRNSNLNRETMEGLQNLIRAINPYSSIYRHAYEILQQYPNVPDFSISLRVMPGQDRRRYNLPTADEVAAIIPGDGTQVVDHRDIVLRIRAEEGGGLQRVNDGHAAYAPLHYVLLFPRGEPGWH</sequence>
<dbReference type="AlphaFoldDB" id="A0AA38PH56"/>
<evidence type="ECO:0000313" key="2">
    <source>
        <dbReference type="Proteomes" id="UP001163846"/>
    </source>
</evidence>
<feature type="non-terminal residue" evidence="1">
    <location>
        <position position="275"/>
    </location>
</feature>
<comment type="caution">
    <text evidence="1">The sequence shown here is derived from an EMBL/GenBank/DDBJ whole genome shotgun (WGS) entry which is preliminary data.</text>
</comment>
<reference evidence="1" key="1">
    <citation type="submission" date="2022-08" db="EMBL/GenBank/DDBJ databases">
        <authorList>
            <consortium name="DOE Joint Genome Institute"/>
            <person name="Min B."/>
            <person name="Riley R."/>
            <person name="Sierra-Patev S."/>
            <person name="Naranjo-Ortiz M."/>
            <person name="Looney B."/>
            <person name="Konkel Z."/>
            <person name="Slot J.C."/>
            <person name="Sakamoto Y."/>
            <person name="Steenwyk J.L."/>
            <person name="Rokas A."/>
            <person name="Carro J."/>
            <person name="Camarero S."/>
            <person name="Ferreira P."/>
            <person name="Molpeceres G."/>
            <person name="Ruiz-Duenas F.J."/>
            <person name="Serrano A."/>
            <person name="Henrissat B."/>
            <person name="Drula E."/>
            <person name="Hughes K.W."/>
            <person name="Mata J.L."/>
            <person name="Ishikawa N.K."/>
            <person name="Vargas-Isla R."/>
            <person name="Ushijima S."/>
            <person name="Smith C.A."/>
            <person name="Ahrendt S."/>
            <person name="Andreopoulos W."/>
            <person name="He G."/>
            <person name="Labutti K."/>
            <person name="Lipzen A."/>
            <person name="Ng V."/>
            <person name="Sandor L."/>
            <person name="Barry K."/>
            <person name="Martinez A.T."/>
            <person name="Xiao Y."/>
            <person name="Gibbons J.G."/>
            <person name="Terashima K."/>
            <person name="Hibbett D.S."/>
            <person name="Grigoriev I.V."/>
        </authorList>
    </citation>
    <scope>NUCLEOTIDE SEQUENCE</scope>
    <source>
        <strain evidence="1">TFB9207</strain>
    </source>
</reference>
<accession>A0AA38PH56</accession>
<dbReference type="PANTHER" id="PTHR45786">
    <property type="entry name" value="DNA BINDING PROTEIN-LIKE"/>
    <property type="match status" value="1"/>
</dbReference>
<evidence type="ECO:0008006" key="3">
    <source>
        <dbReference type="Google" id="ProtNLM"/>
    </source>
</evidence>
<feature type="non-terminal residue" evidence="1">
    <location>
        <position position="1"/>
    </location>
</feature>
<dbReference type="Proteomes" id="UP001163846">
    <property type="component" value="Unassembled WGS sequence"/>
</dbReference>
<protein>
    <recommendedName>
        <fullName evidence="3">Helitron helicase-like domain-containing protein</fullName>
    </recommendedName>
</protein>
<dbReference type="EMBL" id="MU805992">
    <property type="protein sequence ID" value="KAJ3842857.1"/>
    <property type="molecule type" value="Genomic_DNA"/>
</dbReference>